<organism evidence="2">
    <name type="scientific">Compsopogon caeruleus</name>
    <dbReference type="NCBI Taxonomy" id="31354"/>
    <lineage>
        <taxon>Eukaryota</taxon>
        <taxon>Rhodophyta</taxon>
        <taxon>Compsopogonophyceae</taxon>
        <taxon>Compsopogonales</taxon>
        <taxon>Compsopogonaceae</taxon>
        <taxon>Compsopogon</taxon>
    </lineage>
</organism>
<gene>
    <name evidence="2" type="ORF">CCAE0312_LOCUS4823</name>
</gene>
<dbReference type="EMBL" id="HBGH01008796">
    <property type="protein sequence ID" value="CAD9232738.1"/>
    <property type="molecule type" value="Transcribed_RNA"/>
</dbReference>
<accession>A0A7S1TCT7</accession>
<feature type="compositionally biased region" description="Basic and acidic residues" evidence="1">
    <location>
        <begin position="212"/>
        <end position="226"/>
    </location>
</feature>
<proteinExistence type="predicted"/>
<feature type="region of interest" description="Disordered" evidence="1">
    <location>
        <begin position="159"/>
        <end position="229"/>
    </location>
</feature>
<feature type="compositionally biased region" description="Low complexity" evidence="1">
    <location>
        <begin position="171"/>
        <end position="189"/>
    </location>
</feature>
<feature type="region of interest" description="Disordered" evidence="1">
    <location>
        <begin position="1"/>
        <end position="77"/>
    </location>
</feature>
<feature type="compositionally biased region" description="Acidic residues" evidence="1">
    <location>
        <begin position="192"/>
        <end position="202"/>
    </location>
</feature>
<evidence type="ECO:0000256" key="1">
    <source>
        <dbReference type="SAM" id="MobiDB-lite"/>
    </source>
</evidence>
<dbReference type="AlphaFoldDB" id="A0A7S1TCT7"/>
<feature type="compositionally biased region" description="Basic and acidic residues" evidence="1">
    <location>
        <begin position="57"/>
        <end position="68"/>
    </location>
</feature>
<sequence>MGGAGVSKRPSGRMSTERLHYFSEPLSSRQVSFYSDRSVSSSDREEVAPHGFNSPSECKEGNKEDLTRTESPATSAVEELLASPEAQYLTKRPGSVDQGMSELSWQMQMWTEEALRRRTAIGRRESKIEALPVSGTTNVGQSSSRSLVIKLSPMNSLSSLNGDKAPSHEPSFTSIRSSTTSFLSRVSGNETGGEEEDSEDVVDIPMRKPLRPKNEERKMQNRRESDLPCNDRICTYDATSFRSMSSDDEESSGLVGDHRTGHGSKFTNTIESVSRLAFKMARRLRLRKKVANY</sequence>
<evidence type="ECO:0000313" key="2">
    <source>
        <dbReference type="EMBL" id="CAD9232738.1"/>
    </source>
</evidence>
<name>A0A7S1TCT7_9RHOD</name>
<protein>
    <submittedName>
        <fullName evidence="2">Uncharacterized protein</fullName>
    </submittedName>
</protein>
<reference evidence="2" key="1">
    <citation type="submission" date="2021-01" db="EMBL/GenBank/DDBJ databases">
        <authorList>
            <person name="Corre E."/>
            <person name="Pelletier E."/>
            <person name="Niang G."/>
            <person name="Scheremetjew M."/>
            <person name="Finn R."/>
            <person name="Kale V."/>
            <person name="Holt S."/>
            <person name="Cochrane G."/>
            <person name="Meng A."/>
            <person name="Brown T."/>
            <person name="Cohen L."/>
        </authorList>
    </citation>
    <scope>NUCLEOTIDE SEQUENCE</scope>
    <source>
        <strain evidence="2">SAG 36.94</strain>
    </source>
</reference>